<proteinExistence type="predicted"/>
<evidence type="ECO:0000313" key="1">
    <source>
        <dbReference type="EMBL" id="TBU33388.1"/>
    </source>
</evidence>
<sequence>MTAPFVQHTTSLYVFSLDRGWLLVYNKDNCGIWDLSSSAYLALQFQHGGGALLPLRSAFSQKITHVAAIGHEDASGTIRICYWDDRHVVVSDKVSTVVQFRNLDYAMERGALYIELPQQIKSFNSEVNITDPSVVDVWLLNATIELSHDVGGSMDYASARRELLTTLTVSHAASSHSDEFHSVSGAFTTLELVCSTKNSPCSVDFWQDQRAKPIAGEFQVYLAGLKMS</sequence>
<accession>A0A4Q9N0R0</accession>
<name>A0A4Q9N0R0_9APHY</name>
<dbReference type="AlphaFoldDB" id="A0A4Q9N0R0"/>
<dbReference type="OrthoDB" id="3350619at2759"/>
<protein>
    <submittedName>
        <fullName evidence="1">Uncharacterized protein</fullName>
    </submittedName>
</protein>
<gene>
    <name evidence="1" type="ORF">BD311DRAFT_652520</name>
</gene>
<dbReference type="EMBL" id="ML143391">
    <property type="protein sequence ID" value="TBU33388.1"/>
    <property type="molecule type" value="Genomic_DNA"/>
</dbReference>
<organism evidence="1">
    <name type="scientific">Dichomitus squalens</name>
    <dbReference type="NCBI Taxonomy" id="114155"/>
    <lineage>
        <taxon>Eukaryota</taxon>
        <taxon>Fungi</taxon>
        <taxon>Dikarya</taxon>
        <taxon>Basidiomycota</taxon>
        <taxon>Agaricomycotina</taxon>
        <taxon>Agaricomycetes</taxon>
        <taxon>Polyporales</taxon>
        <taxon>Polyporaceae</taxon>
        <taxon>Dichomitus</taxon>
    </lineage>
</organism>
<dbReference type="Proteomes" id="UP000292957">
    <property type="component" value="Unassembled WGS sequence"/>
</dbReference>
<reference evidence="1" key="1">
    <citation type="submission" date="2019-01" db="EMBL/GenBank/DDBJ databases">
        <title>Draft genome sequences of three monokaryotic isolates of the white-rot basidiomycete fungus Dichomitus squalens.</title>
        <authorList>
            <consortium name="DOE Joint Genome Institute"/>
            <person name="Lopez S.C."/>
            <person name="Andreopoulos B."/>
            <person name="Pangilinan J."/>
            <person name="Lipzen A."/>
            <person name="Riley R."/>
            <person name="Ahrendt S."/>
            <person name="Ng V."/>
            <person name="Barry K."/>
            <person name="Daum C."/>
            <person name="Grigoriev I.V."/>
            <person name="Hilden K.S."/>
            <person name="Makela M.R."/>
            <person name="de Vries R.P."/>
        </authorList>
    </citation>
    <scope>NUCLEOTIDE SEQUENCE [LARGE SCALE GENOMIC DNA]</scope>
    <source>
        <strain evidence="1">OM18370.1</strain>
    </source>
</reference>